<dbReference type="Proteomes" id="UP000248410">
    <property type="component" value="Chromosome"/>
</dbReference>
<gene>
    <name evidence="4" type="ORF">DFR86_10995</name>
</gene>
<name>A0A2U9IPP4_9CREN</name>
<dbReference type="InterPro" id="IPR011990">
    <property type="entry name" value="TPR-like_helical_dom_sf"/>
</dbReference>
<dbReference type="Pfam" id="PF13181">
    <property type="entry name" value="TPR_8"/>
    <property type="match status" value="1"/>
</dbReference>
<keyword evidence="5" id="KW-1185">Reference proteome</keyword>
<organism evidence="4 5">
    <name type="scientific">Acidianus sulfidivorans JP7</name>
    <dbReference type="NCBI Taxonomy" id="619593"/>
    <lineage>
        <taxon>Archaea</taxon>
        <taxon>Thermoproteota</taxon>
        <taxon>Thermoprotei</taxon>
        <taxon>Sulfolobales</taxon>
        <taxon>Sulfolobaceae</taxon>
        <taxon>Acidianus</taxon>
    </lineage>
</organism>
<evidence type="ECO:0000313" key="4">
    <source>
        <dbReference type="EMBL" id="AWR98010.1"/>
    </source>
</evidence>
<feature type="repeat" description="TPR" evidence="3">
    <location>
        <begin position="76"/>
        <end position="109"/>
    </location>
</feature>
<evidence type="ECO:0000313" key="5">
    <source>
        <dbReference type="Proteomes" id="UP000248410"/>
    </source>
</evidence>
<sequence length="359" mass="42497">MHMENVDAIDHFQRGIELFREGALEIAFEEFEKAIELDPKVADYYYWAGVVLLSLEKHNDSLNYFKKAIELDPKNAEYHFGLASALLEKDKYEEAIEELKKASSLNPNEGKYHWALSLAYSQLNKKHEALDEINKAIELDPKNHVYLNTKNYLTREMRNKVLSYISSEMYQEVLEELEKEKKVDPNNSFLYYYSALALLKTNRPEKAIKEIEEAIKLEDKSEYHQLASLILDNLSRVDDSIKEIQKAIQLNPYEEINYYTYAFLLFKKGLIKESITQYGRFIEMSSKENLLSEAVKNVEIGVIFYNNPEFYYYLGLGYYKLKKFQQSLEMFKKAYQLSKEDKFLYWIKKAEEKMKTEKR</sequence>
<keyword evidence="1" id="KW-0677">Repeat</keyword>
<dbReference type="PROSITE" id="PS50293">
    <property type="entry name" value="TPR_REGION"/>
    <property type="match status" value="2"/>
</dbReference>
<dbReference type="AlphaFoldDB" id="A0A2U9IPP4"/>
<evidence type="ECO:0000256" key="3">
    <source>
        <dbReference type="PROSITE-ProRule" id="PRU00339"/>
    </source>
</evidence>
<proteinExistence type="predicted"/>
<dbReference type="InterPro" id="IPR019734">
    <property type="entry name" value="TPR_rpt"/>
</dbReference>
<reference evidence="4 5" key="1">
    <citation type="submission" date="2018-05" db="EMBL/GenBank/DDBJ databases">
        <title>Complete Genome Sequences of Extremely Thermoacidophilic, Metal-Mobilizing Type-Strain Members of the Archaeal Family Sulfolobaceae: Acidianus brierleyi DSM-1651T, Acidianus sulfidivorans DSM-18786T, Metallosphaera hakonensis DSM-7519T, and Metallosphaera prunae DSM-10039T.</title>
        <authorList>
            <person name="Counts J.A."/>
            <person name="Kelly R.M."/>
        </authorList>
    </citation>
    <scope>NUCLEOTIDE SEQUENCE [LARGE SCALE GENOMIC DNA]</scope>
    <source>
        <strain evidence="4 5">JP7</strain>
    </source>
</reference>
<keyword evidence="2 3" id="KW-0802">TPR repeat</keyword>
<evidence type="ECO:0000256" key="2">
    <source>
        <dbReference type="ARBA" id="ARBA00022803"/>
    </source>
</evidence>
<dbReference type="Pfam" id="PF14559">
    <property type="entry name" value="TPR_19"/>
    <property type="match status" value="1"/>
</dbReference>
<dbReference type="InterPro" id="IPR050498">
    <property type="entry name" value="Ycf3"/>
</dbReference>
<dbReference type="EMBL" id="CP029288">
    <property type="protein sequence ID" value="AWR98010.1"/>
    <property type="molecule type" value="Genomic_DNA"/>
</dbReference>
<feature type="repeat" description="TPR" evidence="3">
    <location>
        <begin position="110"/>
        <end position="143"/>
    </location>
</feature>
<dbReference type="Pfam" id="PF07719">
    <property type="entry name" value="TPR_2"/>
    <property type="match status" value="1"/>
</dbReference>
<dbReference type="Gene3D" id="1.25.40.10">
    <property type="entry name" value="Tetratricopeptide repeat domain"/>
    <property type="match status" value="4"/>
</dbReference>
<feature type="repeat" description="TPR" evidence="3">
    <location>
        <begin position="42"/>
        <end position="75"/>
    </location>
</feature>
<evidence type="ECO:0000256" key="1">
    <source>
        <dbReference type="ARBA" id="ARBA00022737"/>
    </source>
</evidence>
<accession>A0A2U9IPP4</accession>
<dbReference type="InterPro" id="IPR013105">
    <property type="entry name" value="TPR_2"/>
</dbReference>
<feature type="repeat" description="TPR" evidence="3">
    <location>
        <begin position="8"/>
        <end position="41"/>
    </location>
</feature>
<dbReference type="KEGG" id="asul:DFR86_10995"/>
<dbReference type="PROSITE" id="PS50005">
    <property type="entry name" value="TPR"/>
    <property type="match status" value="5"/>
</dbReference>
<dbReference type="SMART" id="SM00028">
    <property type="entry name" value="TPR"/>
    <property type="match status" value="6"/>
</dbReference>
<feature type="repeat" description="TPR" evidence="3">
    <location>
        <begin position="308"/>
        <end position="341"/>
    </location>
</feature>
<protein>
    <submittedName>
        <fullName evidence="4">Uncharacterized protein</fullName>
    </submittedName>
</protein>
<dbReference type="PANTHER" id="PTHR44858:SF1">
    <property type="entry name" value="UDP-N-ACETYLGLUCOSAMINE--PEPTIDE N-ACETYLGLUCOSAMINYLTRANSFERASE SPINDLY-RELATED"/>
    <property type="match status" value="1"/>
</dbReference>
<dbReference type="PANTHER" id="PTHR44858">
    <property type="entry name" value="TETRATRICOPEPTIDE REPEAT PROTEIN 6"/>
    <property type="match status" value="1"/>
</dbReference>
<dbReference type="SUPFAM" id="SSF48452">
    <property type="entry name" value="TPR-like"/>
    <property type="match status" value="2"/>
</dbReference>